<comment type="caution">
    <text evidence="1">The sequence shown here is derived from an EMBL/GenBank/DDBJ whole genome shotgun (WGS) entry which is preliminary data.</text>
</comment>
<evidence type="ECO:0008006" key="3">
    <source>
        <dbReference type="Google" id="ProtNLM"/>
    </source>
</evidence>
<reference evidence="1 2" key="1">
    <citation type="submission" date="2014-03" db="EMBL/GenBank/DDBJ databases">
        <title>Draft Genome Sequences of Four Burkholderia Strains.</title>
        <authorList>
            <person name="Liu X.Y."/>
            <person name="Li C.X."/>
            <person name="Xu J.H."/>
        </authorList>
    </citation>
    <scope>NUCLEOTIDE SEQUENCE [LARGE SCALE GENOMIC DNA]</scope>
    <source>
        <strain evidence="1 2">DSM 50014</strain>
    </source>
</reference>
<dbReference type="AlphaFoldDB" id="A0A069PLK0"/>
<proteinExistence type="predicted"/>
<dbReference type="Proteomes" id="UP000027466">
    <property type="component" value="Unassembled WGS sequence"/>
</dbReference>
<accession>A0A069PLK0</accession>
<protein>
    <recommendedName>
        <fullName evidence="3">Restriction alleviation protein Lar</fullName>
    </recommendedName>
</protein>
<organism evidence="1 2">
    <name type="scientific">Caballeronia glathei</name>
    <dbReference type="NCBI Taxonomy" id="60547"/>
    <lineage>
        <taxon>Bacteria</taxon>
        <taxon>Pseudomonadati</taxon>
        <taxon>Pseudomonadota</taxon>
        <taxon>Betaproteobacteria</taxon>
        <taxon>Burkholderiales</taxon>
        <taxon>Burkholderiaceae</taxon>
        <taxon>Caballeronia</taxon>
    </lineage>
</organism>
<evidence type="ECO:0000313" key="2">
    <source>
        <dbReference type="Proteomes" id="UP000027466"/>
    </source>
</evidence>
<dbReference type="RefSeq" id="WP_035941857.1">
    <property type="nucleotide sequence ID" value="NZ_CADFFX010000025.1"/>
</dbReference>
<name>A0A069PLK0_9BURK</name>
<dbReference type="EMBL" id="JFHC01000035">
    <property type="protein sequence ID" value="KDR40789.1"/>
    <property type="molecule type" value="Genomic_DNA"/>
</dbReference>
<gene>
    <name evidence="1" type="ORF">BG61_22600</name>
</gene>
<keyword evidence="2" id="KW-1185">Reference proteome</keyword>
<evidence type="ECO:0000313" key="1">
    <source>
        <dbReference type="EMBL" id="KDR40789.1"/>
    </source>
</evidence>
<sequence length="224" mass="24893">MTDELFPCAHCGGNWAFGWSQRVIGRPSKPKFDFSQIGTGAGRALIMGDTASRPPEDPPTENVCCIVCEDCGMQTPWIPIGDNKNAALDKAGEIWNQRLNRPAATEGDVLDLIRKEITPVDAPYVLDLLARTTDGWEKRGPIFAMLAQKIVDGKITMRDFWPIDPVLIDAARYRTLQQLAKFVYIDGVASVQFPRILATGGEEERSFEDRVGAAVDDLPERSRW</sequence>